<feature type="domain" description="Ig-like" evidence="4">
    <location>
        <begin position="17"/>
        <end position="122"/>
    </location>
</feature>
<evidence type="ECO:0000313" key="6">
    <source>
        <dbReference type="RefSeq" id="XP_028997272.1"/>
    </source>
</evidence>
<organism evidence="5 6">
    <name type="scientific">Betta splendens</name>
    <name type="common">Siamese fighting fish</name>
    <dbReference type="NCBI Taxonomy" id="158456"/>
    <lineage>
        <taxon>Eukaryota</taxon>
        <taxon>Metazoa</taxon>
        <taxon>Chordata</taxon>
        <taxon>Craniata</taxon>
        <taxon>Vertebrata</taxon>
        <taxon>Euteleostomi</taxon>
        <taxon>Actinopterygii</taxon>
        <taxon>Neopterygii</taxon>
        <taxon>Teleostei</taxon>
        <taxon>Neoteleostei</taxon>
        <taxon>Acanthomorphata</taxon>
        <taxon>Anabantaria</taxon>
        <taxon>Anabantiformes</taxon>
        <taxon>Anabantoidei</taxon>
        <taxon>Osphronemidae</taxon>
        <taxon>Betta</taxon>
    </lineage>
</organism>
<keyword evidence="2" id="KW-0472">Membrane</keyword>
<accession>A0A6P7LTH7</accession>
<dbReference type="InterPro" id="IPR036179">
    <property type="entry name" value="Ig-like_dom_sf"/>
</dbReference>
<dbReference type="KEGG" id="bspl:114849728"/>
<dbReference type="InterPro" id="IPR013783">
    <property type="entry name" value="Ig-like_fold"/>
</dbReference>
<dbReference type="AlphaFoldDB" id="A0A6P7LTH7"/>
<keyword evidence="2" id="KW-1133">Transmembrane helix</keyword>
<dbReference type="InterPro" id="IPR007110">
    <property type="entry name" value="Ig-like_dom"/>
</dbReference>
<evidence type="ECO:0000259" key="4">
    <source>
        <dbReference type="PROSITE" id="PS50835"/>
    </source>
</evidence>
<dbReference type="RefSeq" id="XP_028997272.1">
    <property type="nucleotide sequence ID" value="XM_029141439.3"/>
</dbReference>
<dbReference type="SMART" id="SM00408">
    <property type="entry name" value="IGc2"/>
    <property type="match status" value="2"/>
</dbReference>
<dbReference type="CDD" id="cd00096">
    <property type="entry name" value="Ig"/>
    <property type="match status" value="1"/>
</dbReference>
<dbReference type="PANTHER" id="PTHR11422:SF11">
    <property type="entry name" value="IG-LIKE DOMAIN-CONTAINING PROTEIN"/>
    <property type="match status" value="1"/>
</dbReference>
<keyword evidence="2" id="KW-0812">Transmembrane</keyword>
<dbReference type="Proteomes" id="UP000515150">
    <property type="component" value="Chromosome 24"/>
</dbReference>
<dbReference type="PANTHER" id="PTHR11422">
    <property type="entry name" value="T-CELL SURFACE GLYCOPROTEIN CD4"/>
    <property type="match status" value="1"/>
</dbReference>
<feature type="compositionally biased region" description="Low complexity" evidence="1">
    <location>
        <begin position="423"/>
        <end position="434"/>
    </location>
</feature>
<feature type="region of interest" description="Disordered" evidence="1">
    <location>
        <begin position="495"/>
        <end position="531"/>
    </location>
</feature>
<feature type="chain" id="PRO_5028385097" evidence="3">
    <location>
        <begin position="25"/>
        <end position="531"/>
    </location>
</feature>
<feature type="compositionally biased region" description="Polar residues" evidence="1">
    <location>
        <begin position="440"/>
        <end position="450"/>
    </location>
</feature>
<sequence>MSELSHIQMLVFLILMLQFTVTEQLSSSVALRAGNDVTLVCDRVKDEQDECQNIQWIYIDAAHTRTDGLVRNGQIVASRSNRLRLGEKCSLVIKNVTDQDAGRYVCRRGGESDVYLSVVTLTKYKIEHRTTFYCYTSTHKDCEPSVKWLNQDKVIIGNRDLKASQTRYYAVVSFEDSQRIHSSVMNSLTCEVTDCKSNVHQFLFRPDKHVKPATTESSTSVTTVRISPTTVTEQLSSSVAVRAGDDVTLVCERVNDEQDECQNIEWFYNGAAHMRTDALVRNGQIVASRSNRLRLGDKCSLVIKNVTDQDVGRYSCRRDGDSVVYLSVVTLTDYKLQHTINAYCFVSTHKDCEPSVKWLNQDKVFIGHRDLKASQTHYYAFMSFENLQHIHSSVMNSLTCEVTDCKSNVHQFLFRPATTESSSSVTTVRNSPTTGKDTKPATTESTTAENSVPTLITEASAEKQGWWRIIIVSVGLTTLIITVVTVDIWIRTKGNKTQKNQTTVDEDEDEDEDEGDDTVKYENAGVSSASV</sequence>
<keyword evidence="3" id="KW-0732">Signal</keyword>
<feature type="signal peptide" evidence="3">
    <location>
        <begin position="1"/>
        <end position="24"/>
    </location>
</feature>
<feature type="transmembrane region" description="Helical" evidence="2">
    <location>
        <begin position="466"/>
        <end position="490"/>
    </location>
</feature>
<feature type="region of interest" description="Disordered" evidence="1">
    <location>
        <begin position="423"/>
        <end position="450"/>
    </location>
</feature>
<dbReference type="OrthoDB" id="8437569at2759"/>
<reference evidence="6" key="1">
    <citation type="submission" date="2025-08" db="UniProtKB">
        <authorList>
            <consortium name="RefSeq"/>
        </authorList>
    </citation>
    <scope>IDENTIFICATION</scope>
</reference>
<feature type="compositionally biased region" description="Acidic residues" evidence="1">
    <location>
        <begin position="504"/>
        <end position="516"/>
    </location>
</feature>
<evidence type="ECO:0000256" key="2">
    <source>
        <dbReference type="SAM" id="Phobius"/>
    </source>
</evidence>
<proteinExistence type="predicted"/>
<dbReference type="InterPro" id="IPR003598">
    <property type="entry name" value="Ig_sub2"/>
</dbReference>
<dbReference type="PROSITE" id="PS50835">
    <property type="entry name" value="IG_LIKE"/>
    <property type="match status" value="2"/>
</dbReference>
<protein>
    <submittedName>
        <fullName evidence="6">Uncharacterized protein LOC114849728</fullName>
    </submittedName>
</protein>
<keyword evidence="5" id="KW-1185">Reference proteome</keyword>
<evidence type="ECO:0000256" key="1">
    <source>
        <dbReference type="SAM" id="MobiDB-lite"/>
    </source>
</evidence>
<dbReference type="Pfam" id="PF13927">
    <property type="entry name" value="Ig_3"/>
    <property type="match status" value="1"/>
</dbReference>
<evidence type="ECO:0000313" key="5">
    <source>
        <dbReference type="Proteomes" id="UP000515150"/>
    </source>
</evidence>
<dbReference type="SUPFAM" id="SSF48726">
    <property type="entry name" value="Immunoglobulin"/>
    <property type="match status" value="2"/>
</dbReference>
<dbReference type="InParanoid" id="A0A6P7LTH7"/>
<feature type="domain" description="Ig-like" evidence="4">
    <location>
        <begin position="228"/>
        <end position="332"/>
    </location>
</feature>
<gene>
    <name evidence="6" type="primary">LOC114849728</name>
</gene>
<name>A0A6P7LTH7_BETSP</name>
<dbReference type="Gene3D" id="2.60.40.10">
    <property type="entry name" value="Immunoglobulins"/>
    <property type="match status" value="2"/>
</dbReference>
<dbReference type="SMART" id="SM00409">
    <property type="entry name" value="IG"/>
    <property type="match status" value="2"/>
</dbReference>
<dbReference type="InterPro" id="IPR003599">
    <property type="entry name" value="Ig_sub"/>
</dbReference>
<dbReference type="GeneID" id="114849728"/>
<evidence type="ECO:0000256" key="3">
    <source>
        <dbReference type="SAM" id="SignalP"/>
    </source>
</evidence>